<name>A0A645IZN1_9ZZZZ</name>
<dbReference type="EMBL" id="VSSQ01127807">
    <property type="protein sequence ID" value="MPN56905.1"/>
    <property type="molecule type" value="Genomic_DNA"/>
</dbReference>
<dbReference type="AlphaFoldDB" id="A0A645IZN1"/>
<gene>
    <name evidence="1" type="ORF">SDC9_204598</name>
</gene>
<organism evidence="1">
    <name type="scientific">bioreactor metagenome</name>
    <dbReference type="NCBI Taxonomy" id="1076179"/>
    <lineage>
        <taxon>unclassified sequences</taxon>
        <taxon>metagenomes</taxon>
        <taxon>ecological metagenomes</taxon>
    </lineage>
</organism>
<sequence length="120" mass="13812">MELFCYVGICCHGSNCSVPGSRYDLTQILFADVACGKYPFDRCLHFVIGIDPSASGLFYYRPGFAKVGYVWLSAYKDEYSRYRKVRDFSCFDVLQHQLLYKSLTLDGFNNGVPDRFDLRI</sequence>
<comment type="caution">
    <text evidence="1">The sequence shown here is derived from an EMBL/GenBank/DDBJ whole genome shotgun (WGS) entry which is preliminary data.</text>
</comment>
<reference evidence="1" key="1">
    <citation type="submission" date="2019-08" db="EMBL/GenBank/DDBJ databases">
        <authorList>
            <person name="Kucharzyk K."/>
            <person name="Murdoch R.W."/>
            <person name="Higgins S."/>
            <person name="Loffler F."/>
        </authorList>
    </citation>
    <scope>NUCLEOTIDE SEQUENCE</scope>
</reference>
<accession>A0A645IZN1</accession>
<evidence type="ECO:0000313" key="1">
    <source>
        <dbReference type="EMBL" id="MPN56905.1"/>
    </source>
</evidence>
<proteinExistence type="predicted"/>
<protein>
    <submittedName>
        <fullName evidence="1">Uncharacterized protein</fullName>
    </submittedName>
</protein>